<keyword evidence="8" id="KW-1185">Reference proteome</keyword>
<evidence type="ECO:0000313" key="7">
    <source>
        <dbReference type="EMBL" id="KAG0319467.1"/>
    </source>
</evidence>
<dbReference type="SUPFAM" id="SSF64182">
    <property type="entry name" value="DHH phosphoesterases"/>
    <property type="match status" value="1"/>
</dbReference>
<feature type="chain" id="PRO_5040331571" evidence="5">
    <location>
        <begin position="28"/>
        <end position="455"/>
    </location>
</feature>
<evidence type="ECO:0000259" key="6">
    <source>
        <dbReference type="SMART" id="SM01131"/>
    </source>
</evidence>
<dbReference type="Pfam" id="PF02833">
    <property type="entry name" value="DHHA2"/>
    <property type="match status" value="1"/>
</dbReference>
<dbReference type="GO" id="GO:0004309">
    <property type="term" value="F:exopolyphosphatase activity"/>
    <property type="evidence" value="ECO:0007669"/>
    <property type="project" value="TreeGrafter"/>
</dbReference>
<dbReference type="OrthoDB" id="374045at2759"/>
<dbReference type="PANTHER" id="PTHR12112">
    <property type="entry name" value="BNIP - RELATED"/>
    <property type="match status" value="1"/>
</dbReference>
<evidence type="ECO:0000256" key="2">
    <source>
        <dbReference type="ARBA" id="ARBA00022723"/>
    </source>
</evidence>
<keyword evidence="4" id="KW-0464">Manganese</keyword>
<dbReference type="InterPro" id="IPR038763">
    <property type="entry name" value="DHH_sf"/>
</dbReference>
<dbReference type="AlphaFoldDB" id="A0A9P6RJY7"/>
<gene>
    <name evidence="7" type="primary">PPX1</name>
    <name evidence="7" type="ORF">BGZ99_005107</name>
</gene>
<dbReference type="SMART" id="SM01131">
    <property type="entry name" value="DHHA2"/>
    <property type="match status" value="1"/>
</dbReference>
<feature type="domain" description="DHHA2" evidence="6">
    <location>
        <begin position="288"/>
        <end position="443"/>
    </location>
</feature>
<reference evidence="7" key="1">
    <citation type="journal article" date="2020" name="Fungal Divers.">
        <title>Resolving the Mortierellaceae phylogeny through synthesis of multi-gene phylogenetics and phylogenomics.</title>
        <authorList>
            <person name="Vandepol N."/>
            <person name="Liber J."/>
            <person name="Desiro A."/>
            <person name="Na H."/>
            <person name="Kennedy M."/>
            <person name="Barry K."/>
            <person name="Grigoriev I.V."/>
            <person name="Miller A.N."/>
            <person name="O'Donnell K."/>
            <person name="Stajich J.E."/>
            <person name="Bonito G."/>
        </authorList>
    </citation>
    <scope>NUCLEOTIDE SEQUENCE</scope>
    <source>
        <strain evidence="7">REB-010B</strain>
    </source>
</reference>
<dbReference type="Proteomes" id="UP000738325">
    <property type="component" value="Unassembled WGS sequence"/>
</dbReference>
<dbReference type="Pfam" id="PF01368">
    <property type="entry name" value="DHH"/>
    <property type="match status" value="1"/>
</dbReference>
<keyword evidence="3" id="KW-0378">Hydrolase</keyword>
<evidence type="ECO:0000313" key="8">
    <source>
        <dbReference type="Proteomes" id="UP000738325"/>
    </source>
</evidence>
<dbReference type="GO" id="GO:0005737">
    <property type="term" value="C:cytoplasm"/>
    <property type="evidence" value="ECO:0007669"/>
    <property type="project" value="InterPro"/>
</dbReference>
<dbReference type="Gene3D" id="3.10.310.20">
    <property type="entry name" value="DHHA2 domain"/>
    <property type="match status" value="1"/>
</dbReference>
<evidence type="ECO:0000256" key="3">
    <source>
        <dbReference type="ARBA" id="ARBA00022801"/>
    </source>
</evidence>
<feature type="signal peptide" evidence="5">
    <location>
        <begin position="1"/>
        <end position="27"/>
    </location>
</feature>
<evidence type="ECO:0000256" key="4">
    <source>
        <dbReference type="ARBA" id="ARBA00023211"/>
    </source>
</evidence>
<dbReference type="InterPro" id="IPR001667">
    <property type="entry name" value="DDH_dom"/>
</dbReference>
<dbReference type="InterPro" id="IPR004097">
    <property type="entry name" value="DHHA2"/>
</dbReference>
<dbReference type="EMBL" id="JAAAIP010000323">
    <property type="protein sequence ID" value="KAG0319467.1"/>
    <property type="molecule type" value="Genomic_DNA"/>
</dbReference>
<name>A0A9P6RJY7_9FUNG</name>
<evidence type="ECO:0000256" key="1">
    <source>
        <dbReference type="ARBA" id="ARBA00001936"/>
    </source>
</evidence>
<organism evidence="7 8">
    <name type="scientific">Dissophora globulifera</name>
    <dbReference type="NCBI Taxonomy" id="979702"/>
    <lineage>
        <taxon>Eukaryota</taxon>
        <taxon>Fungi</taxon>
        <taxon>Fungi incertae sedis</taxon>
        <taxon>Mucoromycota</taxon>
        <taxon>Mortierellomycotina</taxon>
        <taxon>Mortierellomycetes</taxon>
        <taxon>Mortierellales</taxon>
        <taxon>Mortierellaceae</taxon>
        <taxon>Dissophora</taxon>
    </lineage>
</organism>
<dbReference type="GO" id="GO:0046872">
    <property type="term" value="F:metal ion binding"/>
    <property type="evidence" value="ECO:0007669"/>
    <property type="project" value="UniProtKB-KW"/>
</dbReference>
<keyword evidence="2" id="KW-0479">Metal-binding</keyword>
<dbReference type="InterPro" id="IPR038222">
    <property type="entry name" value="DHHA2_dom_sf"/>
</dbReference>
<proteinExistence type="predicted"/>
<sequence length="455" mass="51022">MKSRAHLAVRPVLLLLLLISNFVVIKSLPVDTQIPFQNVSIFAAHPYQTTAMDSFLTTIHTRLETEPEAQVILVTGNESADLDSIVSALTTSFFLSRLVINKQIIVLPFINIPKIDLALRSDVEYALSSNHIDSSQIFFRDHLPILEQLARKSQLSLFLVDHNKVADSMSSLLSSAQDSGSDAVVKIVGVIDHHVDENLYIDTADPRRIEVVGSCTSLVTDQFFKQAVDSEDQDNNSWIQQVSRLLLGPILIDTKNLNPEMKKVQPLDIAMTKLIFPYTGWASMDDLYNKLSEAREDTSKLSCYDLLRKDYKEWTVTQNGTGQTIKVGISSVSGLMEKYLERDGKEVLQDAIDLWSENQTLDLLLVMLSGDMGKGYQRQLIVNPISSSSKAFPGQIERVPELQLERTELVDTDAFLKRGGRAYFQLNTEFSRKQVWPVVEKLLTQPSSSSQTSNL</sequence>
<protein>
    <submittedName>
        <fullName evidence="7">Exopolyphosphatase</fullName>
    </submittedName>
</protein>
<dbReference type="Gene3D" id="3.90.1640.10">
    <property type="entry name" value="inorganic pyrophosphatase (n-terminal core)"/>
    <property type="match status" value="1"/>
</dbReference>
<keyword evidence="5" id="KW-0732">Signal</keyword>
<evidence type="ECO:0000256" key="5">
    <source>
        <dbReference type="SAM" id="SignalP"/>
    </source>
</evidence>
<comment type="caution">
    <text evidence="7">The sequence shown here is derived from an EMBL/GenBank/DDBJ whole genome shotgun (WGS) entry which is preliminary data.</text>
</comment>
<comment type="cofactor">
    <cofactor evidence="1">
        <name>Mn(2+)</name>
        <dbReference type="ChEBI" id="CHEBI:29035"/>
    </cofactor>
</comment>
<dbReference type="PANTHER" id="PTHR12112:SF39">
    <property type="entry name" value="EG:152A3.5 PROTEIN (FBGN0003116_PN PROTEIN)"/>
    <property type="match status" value="1"/>
</dbReference>
<accession>A0A9P6RJY7</accession>